<gene>
    <name evidence="1" type="ORF">HanXRQr2_Chr11g0508521</name>
</gene>
<accession>A0A9K3N1D9</accession>
<proteinExistence type="predicted"/>
<dbReference type="AlphaFoldDB" id="A0A9K3N1D9"/>
<dbReference type="Gramene" id="mRNA:HanXRQr2_Chr11g0508521">
    <property type="protein sequence ID" value="mRNA:HanXRQr2_Chr11g0508521"/>
    <property type="gene ID" value="HanXRQr2_Chr11g0508521"/>
</dbReference>
<dbReference type="Proteomes" id="UP000215914">
    <property type="component" value="Unassembled WGS sequence"/>
</dbReference>
<evidence type="ECO:0000313" key="1">
    <source>
        <dbReference type="EMBL" id="KAF5783487.1"/>
    </source>
</evidence>
<dbReference type="PANTHER" id="PTHR31099">
    <property type="entry name" value="OS06G0165300 PROTEIN"/>
    <property type="match status" value="1"/>
</dbReference>
<dbReference type="PANTHER" id="PTHR31099:SF49">
    <property type="entry name" value="MYOSIN HEAVY CHAIN-LIKE PROTEIN"/>
    <property type="match status" value="1"/>
</dbReference>
<comment type="caution">
    <text evidence="1">The sequence shown here is derived from an EMBL/GenBank/DDBJ whole genome shotgun (WGS) entry which is preliminary data.</text>
</comment>
<keyword evidence="2" id="KW-1185">Reference proteome</keyword>
<reference evidence="1" key="1">
    <citation type="journal article" date="2017" name="Nature">
        <title>The sunflower genome provides insights into oil metabolism, flowering and Asterid evolution.</title>
        <authorList>
            <person name="Badouin H."/>
            <person name="Gouzy J."/>
            <person name="Grassa C.J."/>
            <person name="Murat F."/>
            <person name="Staton S.E."/>
            <person name="Cottret L."/>
            <person name="Lelandais-Briere C."/>
            <person name="Owens G.L."/>
            <person name="Carrere S."/>
            <person name="Mayjonade B."/>
            <person name="Legrand L."/>
            <person name="Gill N."/>
            <person name="Kane N.C."/>
            <person name="Bowers J.E."/>
            <person name="Hubner S."/>
            <person name="Bellec A."/>
            <person name="Berard A."/>
            <person name="Berges H."/>
            <person name="Blanchet N."/>
            <person name="Boniface M.C."/>
            <person name="Brunel D."/>
            <person name="Catrice O."/>
            <person name="Chaidir N."/>
            <person name="Claudel C."/>
            <person name="Donnadieu C."/>
            <person name="Faraut T."/>
            <person name="Fievet G."/>
            <person name="Helmstetter N."/>
            <person name="King M."/>
            <person name="Knapp S.J."/>
            <person name="Lai Z."/>
            <person name="Le Paslier M.C."/>
            <person name="Lippi Y."/>
            <person name="Lorenzon L."/>
            <person name="Mandel J.R."/>
            <person name="Marage G."/>
            <person name="Marchand G."/>
            <person name="Marquand E."/>
            <person name="Bret-Mestries E."/>
            <person name="Morien E."/>
            <person name="Nambeesan S."/>
            <person name="Nguyen T."/>
            <person name="Pegot-Espagnet P."/>
            <person name="Pouilly N."/>
            <person name="Raftis F."/>
            <person name="Sallet E."/>
            <person name="Schiex T."/>
            <person name="Thomas J."/>
            <person name="Vandecasteele C."/>
            <person name="Vares D."/>
            <person name="Vear F."/>
            <person name="Vautrin S."/>
            <person name="Crespi M."/>
            <person name="Mangin B."/>
            <person name="Burke J.M."/>
            <person name="Salse J."/>
            <person name="Munos S."/>
            <person name="Vincourt P."/>
            <person name="Rieseberg L.H."/>
            <person name="Langlade N.B."/>
        </authorList>
    </citation>
    <scope>NUCLEOTIDE SEQUENCE</scope>
    <source>
        <tissue evidence="1">Leaves</tissue>
    </source>
</reference>
<sequence length="129" mass="14559">MGFFSCALRAAKKNLINPPKSFHDCKMKFFYIHTEVIPTVMQFREMGSIPKEELKIPRDATWYKKLKALPNQAFGEQVLVAAGMSDKWPKDSENVPVLLLEGEKVELYHRALPAHAGVMGVRPLCAGEE</sequence>
<dbReference type="EMBL" id="MNCJ02000326">
    <property type="protein sequence ID" value="KAF5783487.1"/>
    <property type="molecule type" value="Genomic_DNA"/>
</dbReference>
<protein>
    <submittedName>
        <fullName evidence="1">Uncharacterized protein</fullName>
    </submittedName>
</protein>
<organism evidence="1 2">
    <name type="scientific">Helianthus annuus</name>
    <name type="common">Common sunflower</name>
    <dbReference type="NCBI Taxonomy" id="4232"/>
    <lineage>
        <taxon>Eukaryota</taxon>
        <taxon>Viridiplantae</taxon>
        <taxon>Streptophyta</taxon>
        <taxon>Embryophyta</taxon>
        <taxon>Tracheophyta</taxon>
        <taxon>Spermatophyta</taxon>
        <taxon>Magnoliopsida</taxon>
        <taxon>eudicotyledons</taxon>
        <taxon>Gunneridae</taxon>
        <taxon>Pentapetalae</taxon>
        <taxon>asterids</taxon>
        <taxon>campanulids</taxon>
        <taxon>Asterales</taxon>
        <taxon>Asteraceae</taxon>
        <taxon>Asteroideae</taxon>
        <taxon>Heliantheae alliance</taxon>
        <taxon>Heliantheae</taxon>
        <taxon>Helianthus</taxon>
    </lineage>
</organism>
<evidence type="ECO:0000313" key="2">
    <source>
        <dbReference type="Proteomes" id="UP000215914"/>
    </source>
</evidence>
<name>A0A9K3N1D9_HELAN</name>
<reference evidence="1" key="2">
    <citation type="submission" date="2020-06" db="EMBL/GenBank/DDBJ databases">
        <title>Helianthus annuus Genome sequencing and assembly Release 2.</title>
        <authorList>
            <person name="Gouzy J."/>
            <person name="Langlade N."/>
            <person name="Munos S."/>
        </authorList>
    </citation>
    <scope>NUCLEOTIDE SEQUENCE</scope>
    <source>
        <tissue evidence="1">Leaves</tissue>
    </source>
</reference>